<dbReference type="OrthoDB" id="9785420at2"/>
<evidence type="ECO:0000256" key="1">
    <source>
        <dbReference type="PIRSR" id="PIRSR015853-1"/>
    </source>
</evidence>
<accession>Q6APY1</accession>
<dbReference type="SUPFAM" id="SSF63992">
    <property type="entry name" value="Dipeptide transport protein"/>
    <property type="match status" value="1"/>
</dbReference>
<gene>
    <name evidence="3" type="ordered locus">DP0863</name>
</gene>
<evidence type="ECO:0000313" key="4">
    <source>
        <dbReference type="Proteomes" id="UP000000602"/>
    </source>
</evidence>
<dbReference type="Pfam" id="PF04951">
    <property type="entry name" value="Peptidase_M55"/>
    <property type="match status" value="1"/>
</dbReference>
<keyword evidence="2" id="KW-0862">Zinc</keyword>
<dbReference type="Gene3D" id="3.30.1360.130">
    <property type="entry name" value="Dipeptide transport protein"/>
    <property type="match status" value="1"/>
</dbReference>
<protein>
    <recommendedName>
        <fullName evidence="5">D-aminopeptidase</fullName>
    </recommendedName>
</protein>
<name>Q6APY1_DESPS</name>
<dbReference type="HOGENOM" id="CLU_086038_2_0_7"/>
<evidence type="ECO:0000313" key="3">
    <source>
        <dbReference type="EMBL" id="CAG35592.1"/>
    </source>
</evidence>
<dbReference type="InterPro" id="IPR007035">
    <property type="entry name" value="Peptidase_M55"/>
</dbReference>
<feature type="binding site" evidence="2">
    <location>
        <position position="9"/>
    </location>
    <ligand>
        <name>Zn(2+)</name>
        <dbReference type="ChEBI" id="CHEBI:29105"/>
        <label>2</label>
    </ligand>
</feature>
<dbReference type="InterPro" id="IPR027476">
    <property type="entry name" value="DppA_N"/>
</dbReference>
<feature type="binding site" evidence="2">
    <location>
        <position position="9"/>
    </location>
    <ligand>
        <name>Zn(2+)</name>
        <dbReference type="ChEBI" id="CHEBI:29105"/>
        <label>1</label>
    </ligand>
</feature>
<organism evidence="3 4">
    <name type="scientific">Desulfotalea psychrophila (strain LSv54 / DSM 12343)</name>
    <dbReference type="NCBI Taxonomy" id="177439"/>
    <lineage>
        <taxon>Bacteria</taxon>
        <taxon>Pseudomonadati</taxon>
        <taxon>Thermodesulfobacteriota</taxon>
        <taxon>Desulfobulbia</taxon>
        <taxon>Desulfobulbales</taxon>
        <taxon>Desulfocapsaceae</taxon>
        <taxon>Desulfotalea</taxon>
    </lineage>
</organism>
<reference evidence="4" key="1">
    <citation type="journal article" date="2004" name="Environ. Microbiol.">
        <title>The genome of Desulfotalea psychrophila, a sulfate-reducing bacterium from permanently cold Arctic sediments.</title>
        <authorList>
            <person name="Rabus R."/>
            <person name="Ruepp A."/>
            <person name="Frickey T."/>
            <person name="Rattei T."/>
            <person name="Fartmann B."/>
            <person name="Stark M."/>
            <person name="Bauer M."/>
            <person name="Zibat A."/>
            <person name="Lombardot T."/>
            <person name="Becker I."/>
            <person name="Amann J."/>
            <person name="Gellner K."/>
            <person name="Teeling H."/>
            <person name="Leuschner W.D."/>
            <person name="Gloeckner F.-O."/>
            <person name="Lupas A.N."/>
            <person name="Amann R."/>
            <person name="Klenk H.-P."/>
        </authorList>
    </citation>
    <scope>NUCLEOTIDE SEQUENCE [LARGE SCALE GENOMIC DNA]</scope>
    <source>
        <strain evidence="4">DSM 12343 / LSv54</strain>
    </source>
</reference>
<sequence>MKKIYISADIEGICGVTDWGETELGSATHEEFRRQMTCEVAAACEGAIEAGVEEILVQDAHDSARNILAADLPPKVQLIRGWAGHPYCMLQSLDSSYDAVLFIGYHCAGGRVGNPLAHTMTNDKAYWLKLNGEFVSEFYLNSLIACRENVPVLFLSGDAEVCAEANQLSSSIATLASKEGMGASTINRHPSEICAETRRLVAEVLKRGAPGSLTMPQTFTLEICYSGHALAYRNSFYPGATLVDGNRLLFATQDYFEVLRFIHFVL</sequence>
<dbReference type="CDD" id="cd08770">
    <property type="entry name" value="DAP_dppA_3"/>
    <property type="match status" value="1"/>
</dbReference>
<dbReference type="PIRSF" id="PIRSF015853">
    <property type="entry name" value="Pep_DppA"/>
    <property type="match status" value="1"/>
</dbReference>
<dbReference type="AlphaFoldDB" id="Q6APY1"/>
<feature type="active site" description="Nucleophile" evidence="1">
    <location>
        <position position="118"/>
    </location>
</feature>
<dbReference type="Proteomes" id="UP000000602">
    <property type="component" value="Chromosome"/>
</dbReference>
<evidence type="ECO:0008006" key="5">
    <source>
        <dbReference type="Google" id="ProtNLM"/>
    </source>
</evidence>
<dbReference type="InterPro" id="IPR036177">
    <property type="entry name" value="Peptidase_M55_sf"/>
</dbReference>
<dbReference type="GO" id="GO:0046872">
    <property type="term" value="F:metal ion binding"/>
    <property type="evidence" value="ECO:0007669"/>
    <property type="project" value="UniProtKB-KW"/>
</dbReference>
<feature type="binding site" evidence="2">
    <location>
        <position position="106"/>
    </location>
    <ligand>
        <name>Zn(2+)</name>
        <dbReference type="ChEBI" id="CHEBI:29105"/>
        <label>2</label>
    </ligand>
</feature>
<dbReference type="EMBL" id="CR522870">
    <property type="protein sequence ID" value="CAG35592.1"/>
    <property type="molecule type" value="Genomic_DNA"/>
</dbReference>
<feature type="binding site" evidence="2">
    <location>
        <position position="11"/>
    </location>
    <ligand>
        <name>Zn(2+)</name>
        <dbReference type="ChEBI" id="CHEBI:29105"/>
        <label>1</label>
    </ligand>
</feature>
<dbReference type="STRING" id="177439.DP0863"/>
<dbReference type="Gene3D" id="3.40.50.10780">
    <property type="entry name" value="Dipeptide transport protein"/>
    <property type="match status" value="1"/>
</dbReference>
<keyword evidence="2" id="KW-0479">Metal-binding</keyword>
<dbReference type="eggNOG" id="COG2362">
    <property type="taxonomic scope" value="Bacteria"/>
</dbReference>
<dbReference type="RefSeq" id="WP_011188106.1">
    <property type="nucleotide sequence ID" value="NC_006138.1"/>
</dbReference>
<evidence type="ECO:0000256" key="2">
    <source>
        <dbReference type="PIRSR" id="PIRSR015853-2"/>
    </source>
</evidence>
<keyword evidence="4" id="KW-1185">Reference proteome</keyword>
<dbReference type="KEGG" id="dps:DP0863"/>
<feature type="binding site" evidence="2">
    <location>
        <position position="61"/>
    </location>
    <ligand>
        <name>Zn(2+)</name>
        <dbReference type="ChEBI" id="CHEBI:29105"/>
        <label>2</label>
    </ligand>
</feature>
<feature type="binding site" evidence="2">
    <location>
        <position position="137"/>
    </location>
    <ligand>
        <name>Zn(2+)</name>
        <dbReference type="ChEBI" id="CHEBI:29105"/>
        <label>2</label>
    </ligand>
</feature>
<proteinExistence type="predicted"/>